<dbReference type="SUPFAM" id="SSF46689">
    <property type="entry name" value="Homeodomain-like"/>
    <property type="match status" value="1"/>
</dbReference>
<dbReference type="InterPro" id="IPR001647">
    <property type="entry name" value="HTH_TetR"/>
</dbReference>
<keyword evidence="3 5" id="KW-0238">DNA-binding</keyword>
<dbReference type="Proteomes" id="UP000001989">
    <property type="component" value="Chromosome"/>
</dbReference>
<dbReference type="InterPro" id="IPR050109">
    <property type="entry name" value="HTH-type_TetR-like_transc_reg"/>
</dbReference>
<dbReference type="AlphaFoldDB" id="A0A9J9HFP4"/>
<feature type="domain" description="HTH tetR-type" evidence="6">
    <location>
        <begin position="14"/>
        <end position="74"/>
    </location>
</feature>
<name>A0A9J9HFP4_RHIWR</name>
<evidence type="ECO:0000313" key="8">
    <source>
        <dbReference type="Proteomes" id="UP000001989"/>
    </source>
</evidence>
<reference evidence="7 8" key="1">
    <citation type="journal article" date="2010" name="J. Bacteriol.">
        <title>Genome sequence of the dioxin-mineralizing bacterium Sphingomonas wittichii RW1.</title>
        <authorList>
            <person name="Miller T.R."/>
            <person name="Delcher A.L."/>
            <person name="Salzberg S.L."/>
            <person name="Saunders E."/>
            <person name="Detter J.C."/>
            <person name="Halden R.U."/>
        </authorList>
    </citation>
    <scope>NUCLEOTIDE SEQUENCE [LARGE SCALE GENOMIC DNA]</scope>
    <source>
        <strain evidence="8">DSM 6014 / CCUG 31198 / JCM 15750 / NBRC 105917 / EY 4224 / RW1</strain>
    </source>
</reference>
<gene>
    <name evidence="7" type="ordered locus">Swit_4623</name>
</gene>
<evidence type="ECO:0000313" key="7">
    <source>
        <dbReference type="EMBL" id="ABQ70961.1"/>
    </source>
</evidence>
<dbReference type="GO" id="GO:0003700">
    <property type="term" value="F:DNA-binding transcription factor activity"/>
    <property type="evidence" value="ECO:0007669"/>
    <property type="project" value="TreeGrafter"/>
</dbReference>
<dbReference type="EMBL" id="CP000699">
    <property type="protein sequence ID" value="ABQ70961.1"/>
    <property type="molecule type" value="Genomic_DNA"/>
</dbReference>
<dbReference type="Gene3D" id="1.10.357.10">
    <property type="entry name" value="Tetracycline Repressor, domain 2"/>
    <property type="match status" value="1"/>
</dbReference>
<dbReference type="SUPFAM" id="SSF48498">
    <property type="entry name" value="Tetracyclin repressor-like, C-terminal domain"/>
    <property type="match status" value="1"/>
</dbReference>
<feature type="DNA-binding region" description="H-T-H motif" evidence="5">
    <location>
        <begin position="37"/>
        <end position="56"/>
    </location>
</feature>
<keyword evidence="4" id="KW-0804">Transcription</keyword>
<dbReference type="KEGG" id="swi:Swit_4623"/>
<dbReference type="PRINTS" id="PR00455">
    <property type="entry name" value="HTHTETR"/>
</dbReference>
<dbReference type="InterPro" id="IPR039538">
    <property type="entry name" value="BetI_C"/>
</dbReference>
<evidence type="ECO:0000256" key="3">
    <source>
        <dbReference type="ARBA" id="ARBA00023125"/>
    </source>
</evidence>
<evidence type="ECO:0000256" key="2">
    <source>
        <dbReference type="ARBA" id="ARBA00023015"/>
    </source>
</evidence>
<keyword evidence="2" id="KW-0805">Transcription regulation</keyword>
<dbReference type="InterPro" id="IPR036271">
    <property type="entry name" value="Tet_transcr_reg_TetR-rel_C_sf"/>
</dbReference>
<sequence>MATVKTPRQRLDPDTRRAQIVRTALDVLLESGYAAVSIKNVAERCGIRLSTVQHHYPGKPRLMAAVIEEVADRCIRKYGHLAEASGADARERLRATIGALCGVEPDAEIDTLFVELWAYARRDANGAAILRALYDQGRAMLSRLIEELVPGLAPDEVRQRAVTIMAAADGLAAISSAPTAVGAADRRATVSHLMDLAKAPPAAGDDPDGEYRA</sequence>
<dbReference type="GO" id="GO:0000976">
    <property type="term" value="F:transcription cis-regulatory region binding"/>
    <property type="evidence" value="ECO:0007669"/>
    <property type="project" value="TreeGrafter"/>
</dbReference>
<evidence type="ECO:0000256" key="4">
    <source>
        <dbReference type="ARBA" id="ARBA00023163"/>
    </source>
</evidence>
<dbReference type="PANTHER" id="PTHR30055:SF234">
    <property type="entry name" value="HTH-TYPE TRANSCRIPTIONAL REGULATOR BETI"/>
    <property type="match status" value="1"/>
</dbReference>
<dbReference type="PROSITE" id="PS50977">
    <property type="entry name" value="HTH_TETR_2"/>
    <property type="match status" value="1"/>
</dbReference>
<dbReference type="Pfam" id="PF00440">
    <property type="entry name" value="TetR_N"/>
    <property type="match status" value="1"/>
</dbReference>
<protein>
    <submittedName>
        <fullName evidence="7">Transcriptional regulator, TetR family</fullName>
    </submittedName>
</protein>
<evidence type="ECO:0000256" key="1">
    <source>
        <dbReference type="ARBA" id="ARBA00022491"/>
    </source>
</evidence>
<dbReference type="PANTHER" id="PTHR30055">
    <property type="entry name" value="HTH-TYPE TRANSCRIPTIONAL REGULATOR RUTR"/>
    <property type="match status" value="1"/>
</dbReference>
<dbReference type="Pfam" id="PF13977">
    <property type="entry name" value="TetR_C_6"/>
    <property type="match status" value="1"/>
</dbReference>
<keyword evidence="1" id="KW-0678">Repressor</keyword>
<evidence type="ECO:0000259" key="6">
    <source>
        <dbReference type="PROSITE" id="PS50977"/>
    </source>
</evidence>
<accession>A0A9J9HFP4</accession>
<keyword evidence="8" id="KW-1185">Reference proteome</keyword>
<organism evidence="7 8">
    <name type="scientific">Rhizorhabdus wittichii (strain DSM 6014 / CCUG 31198 / JCM 15750 / NBRC 105917 / EY 4224 / RW1)</name>
    <name type="common">Sphingomonas wittichii</name>
    <dbReference type="NCBI Taxonomy" id="392499"/>
    <lineage>
        <taxon>Bacteria</taxon>
        <taxon>Pseudomonadati</taxon>
        <taxon>Pseudomonadota</taxon>
        <taxon>Alphaproteobacteria</taxon>
        <taxon>Sphingomonadales</taxon>
        <taxon>Sphingomonadaceae</taxon>
        <taxon>Rhizorhabdus</taxon>
    </lineage>
</organism>
<evidence type="ECO:0000256" key="5">
    <source>
        <dbReference type="PROSITE-ProRule" id="PRU00335"/>
    </source>
</evidence>
<proteinExistence type="predicted"/>
<dbReference type="InterPro" id="IPR009057">
    <property type="entry name" value="Homeodomain-like_sf"/>
</dbReference>
<dbReference type="OrthoDB" id="9805134at2"/>